<evidence type="ECO:0000313" key="2">
    <source>
        <dbReference type="Proteomes" id="UP000306635"/>
    </source>
</evidence>
<organism evidence="1 2">
    <name type="scientific">Pseudomonas nicosulfuronedens</name>
    <dbReference type="NCBI Taxonomy" id="2571105"/>
    <lineage>
        <taxon>Bacteria</taxon>
        <taxon>Pseudomonadati</taxon>
        <taxon>Pseudomonadota</taxon>
        <taxon>Gammaproteobacteria</taxon>
        <taxon>Pseudomonadales</taxon>
        <taxon>Pseudomonadaceae</taxon>
        <taxon>Pseudomonas</taxon>
    </lineage>
</organism>
<dbReference type="OrthoDB" id="8914001at2"/>
<dbReference type="AlphaFoldDB" id="A0A5R9QKP4"/>
<reference evidence="1 2" key="1">
    <citation type="submission" date="2019-04" db="EMBL/GenBank/DDBJ databases">
        <authorList>
            <person name="Li M."/>
        </authorList>
    </citation>
    <scope>NUCLEOTIDE SEQUENCE [LARGE SCALE GENOMIC DNA]</scope>
    <source>
        <strain evidence="1 2">LAM1902</strain>
    </source>
</reference>
<evidence type="ECO:0000313" key="1">
    <source>
        <dbReference type="EMBL" id="TLX69514.1"/>
    </source>
</evidence>
<gene>
    <name evidence="1" type="ORF">FAS41_30760</name>
</gene>
<comment type="caution">
    <text evidence="1">The sequence shown here is derived from an EMBL/GenBank/DDBJ whole genome shotgun (WGS) entry which is preliminary data.</text>
</comment>
<dbReference type="RefSeq" id="WP_138527036.1">
    <property type="nucleotide sequence ID" value="NZ_SWDV01000128.1"/>
</dbReference>
<protein>
    <submittedName>
        <fullName evidence="1">Uncharacterized protein</fullName>
    </submittedName>
</protein>
<accession>A0A5R9QKP4</accession>
<sequence>MIYHYITETTPGKVLRQIKAEWGSNKIKSASNEVDNLRLFLTDKYGSLDFSIISEEALDSYIEHSLQTGEVTIEPQFILGPNNTSYKILVTINYIPPS</sequence>
<proteinExistence type="predicted"/>
<dbReference type="EMBL" id="SWDV01000128">
    <property type="protein sequence ID" value="TLX69514.1"/>
    <property type="molecule type" value="Genomic_DNA"/>
</dbReference>
<name>A0A5R9QKP4_9PSED</name>
<dbReference type="Proteomes" id="UP000306635">
    <property type="component" value="Unassembled WGS sequence"/>
</dbReference>
<keyword evidence="2" id="KW-1185">Reference proteome</keyword>